<comment type="PTM">
    <text evidence="7">Carboxylation is probably crucial for Mg(2+) binding and, consequently, for the gamma-phosphate positioning of ATP.</text>
</comment>
<comment type="pathway">
    <text evidence="7 8">Cell wall biogenesis; peptidoglycan biosynthesis.</text>
</comment>
<keyword evidence="2 7" id="KW-0132">Cell division</keyword>
<evidence type="ECO:0000313" key="13">
    <source>
        <dbReference type="Proteomes" id="UP000265964"/>
    </source>
</evidence>
<dbReference type="GO" id="GO:0051301">
    <property type="term" value="P:cell division"/>
    <property type="evidence" value="ECO:0007669"/>
    <property type="project" value="UniProtKB-KW"/>
</dbReference>
<name>A0A3A1YJV8_9GAMM</name>
<evidence type="ECO:0000256" key="8">
    <source>
        <dbReference type="RuleBase" id="RU004135"/>
    </source>
</evidence>
<dbReference type="InterPro" id="IPR036615">
    <property type="entry name" value="Mur_ligase_C_dom_sf"/>
</dbReference>
<dbReference type="EMBL" id="NRJF01000031">
    <property type="protein sequence ID" value="RIY37871.1"/>
    <property type="molecule type" value="Genomic_DNA"/>
</dbReference>
<evidence type="ECO:0000256" key="1">
    <source>
        <dbReference type="ARBA" id="ARBA00005898"/>
    </source>
</evidence>
<feature type="binding site" evidence="7">
    <location>
        <begin position="182"/>
        <end position="183"/>
    </location>
    <ligand>
        <name>UDP-N-acetyl-alpha-D-muramoyl-L-alanyl-D-glutamate</name>
        <dbReference type="ChEBI" id="CHEBI:83900"/>
    </ligand>
</feature>
<dbReference type="GO" id="GO:0008360">
    <property type="term" value="P:regulation of cell shape"/>
    <property type="evidence" value="ECO:0007669"/>
    <property type="project" value="UniProtKB-KW"/>
</dbReference>
<evidence type="ECO:0000256" key="4">
    <source>
        <dbReference type="ARBA" id="ARBA00022984"/>
    </source>
</evidence>
<dbReference type="PANTHER" id="PTHR23135">
    <property type="entry name" value="MUR LIGASE FAMILY MEMBER"/>
    <property type="match status" value="1"/>
</dbReference>
<keyword evidence="13" id="KW-1185">Reference proteome</keyword>
<feature type="binding site" evidence="7">
    <location>
        <position position="503"/>
    </location>
    <ligand>
        <name>meso-2,6-diaminopimelate</name>
        <dbReference type="ChEBI" id="CHEBI:57791"/>
    </ligand>
</feature>
<feature type="binding site" evidence="7">
    <location>
        <begin position="527"/>
        <end position="530"/>
    </location>
    <ligand>
        <name>meso-2,6-diaminopimelate</name>
        <dbReference type="ChEBI" id="CHEBI:57791"/>
    </ligand>
</feature>
<dbReference type="SUPFAM" id="SSF63418">
    <property type="entry name" value="MurE/MurF N-terminal domain"/>
    <property type="match status" value="1"/>
</dbReference>
<dbReference type="UniPathway" id="UPA00219"/>
<dbReference type="InterPro" id="IPR000713">
    <property type="entry name" value="Mur_ligase_N"/>
</dbReference>
<dbReference type="SUPFAM" id="SSF53623">
    <property type="entry name" value="MurD-like peptide ligases, catalytic domain"/>
    <property type="match status" value="2"/>
</dbReference>
<feature type="short sequence motif" description="Meso-diaminopimelate recognition motif" evidence="7">
    <location>
        <begin position="527"/>
        <end position="530"/>
    </location>
</feature>
<comment type="cofactor">
    <cofactor evidence="7">
        <name>Mg(2+)</name>
        <dbReference type="ChEBI" id="CHEBI:18420"/>
    </cofactor>
</comment>
<dbReference type="GO" id="GO:0005524">
    <property type="term" value="F:ATP binding"/>
    <property type="evidence" value="ECO:0007669"/>
    <property type="project" value="UniProtKB-UniRule"/>
</dbReference>
<evidence type="ECO:0000259" key="9">
    <source>
        <dbReference type="Pfam" id="PF01225"/>
    </source>
</evidence>
<reference evidence="12 13" key="1">
    <citation type="submission" date="2017-08" db="EMBL/GenBank/DDBJ databases">
        <title>Reclassification of Bisgaard taxon 37 and 44.</title>
        <authorList>
            <person name="Christensen H."/>
        </authorList>
    </citation>
    <scope>NUCLEOTIDE SEQUENCE [LARGE SCALE GENOMIC DNA]</scope>
    <source>
        <strain evidence="12 13">EEAB3T1</strain>
    </source>
</reference>
<feature type="binding site" evidence="7">
    <location>
        <position position="36"/>
    </location>
    <ligand>
        <name>UDP-N-acetyl-alpha-D-muramoyl-L-alanyl-D-glutamate</name>
        <dbReference type="ChEBI" id="CHEBI:83900"/>
    </ligand>
</feature>
<comment type="similarity">
    <text evidence="1 7">Belongs to the MurCDEF family. MurE subfamily.</text>
</comment>
<dbReference type="GO" id="GO:0008765">
    <property type="term" value="F:UDP-N-acetylmuramoylalanyl-D-glutamate-2,6-diaminopimelate ligase activity"/>
    <property type="evidence" value="ECO:0007669"/>
    <property type="project" value="UniProtKB-UniRule"/>
</dbReference>
<feature type="domain" description="Mur ligase C-terminal" evidence="10">
    <location>
        <begin position="450"/>
        <end position="581"/>
    </location>
</feature>
<feature type="domain" description="Mur ligase central" evidence="11">
    <location>
        <begin position="136"/>
        <end position="269"/>
    </location>
</feature>
<sequence length="610" mass="67280">MVQITTEQLIKQLLSLINELKPLIIKHQLTNITINSKECDQHTVFAATKGFNVDARNFIPDAVERGSKVILTHNENLLGINSYVHREDIISGVKVDIFEVYDLNKYLSFLTLKFYDFLASASNPQKIGLEVPVIGVTGTNGKTLTTNLIAQGLSALTKKSSPYVIGTIGLGAYKHLQKATNTTPDACTVLDTIFQADYLDSSAVIMEVSSHGLALNRVRNVRFKQAIFTNLTQDHLDYHKTIENYFQAKARFFTKHNVNDYIITCTGDENDYGGRLVKLISLKLAQNNPENGSSRGVSASTPALLSFLGAIPPDEHVAGAKNTLPNPLGENDFLELQPEDYDLVSQVLNAKVKPRLAVINIGEKINEIASFKADIVVNLLNVKAHPQGLTISFSFEDKIKELKVQKELNIPLLGIFNAYNILTTITSLYLYGLDLEQILNYVPEFKSVKGRMEVIPNSLNKTVVVDFAHTPDALSKAIESIKVHFKDTPNSKITVVFGCGGDRDASKRPIMGKIASTLADKVIITDDNPRSEDPEKISQQIYEGVINSSAEVTYIANRKQAIIQAIEQAQPGDCVLIAGKGHETEQIIGSQTLHFSDQETVNEYFASKTS</sequence>
<dbReference type="GO" id="GO:0005737">
    <property type="term" value="C:cytoplasm"/>
    <property type="evidence" value="ECO:0007669"/>
    <property type="project" value="UniProtKB-SubCell"/>
</dbReference>
<dbReference type="HAMAP" id="MF_00208">
    <property type="entry name" value="MurE"/>
    <property type="match status" value="1"/>
</dbReference>
<keyword evidence="6 7" id="KW-0961">Cell wall biogenesis/degradation</keyword>
<dbReference type="Gene3D" id="3.40.1390.10">
    <property type="entry name" value="MurE/MurF, N-terminal domain"/>
    <property type="match status" value="1"/>
</dbReference>
<dbReference type="AlphaFoldDB" id="A0A3A1YJV8"/>
<keyword evidence="5 7" id="KW-0131">Cell cycle</keyword>
<evidence type="ECO:0000259" key="11">
    <source>
        <dbReference type="Pfam" id="PF08245"/>
    </source>
</evidence>
<feature type="binding site" evidence="7">
    <location>
        <position position="579"/>
    </location>
    <ligand>
        <name>meso-2,6-diaminopimelate</name>
        <dbReference type="ChEBI" id="CHEBI:57791"/>
    </ligand>
</feature>
<comment type="subcellular location">
    <subcellularLocation>
        <location evidence="7 8">Cytoplasm</location>
    </subcellularLocation>
</comment>
<evidence type="ECO:0000259" key="10">
    <source>
        <dbReference type="Pfam" id="PF02875"/>
    </source>
</evidence>
<dbReference type="InterPro" id="IPR005761">
    <property type="entry name" value="UDP-N-AcMur-Glu-dNH2Pim_ligase"/>
</dbReference>
<evidence type="ECO:0000313" key="12">
    <source>
        <dbReference type="EMBL" id="RIY37871.1"/>
    </source>
</evidence>
<dbReference type="Pfam" id="PF01225">
    <property type="entry name" value="Mur_ligase"/>
    <property type="match status" value="1"/>
</dbReference>
<keyword evidence="7" id="KW-0460">Magnesium</keyword>
<comment type="catalytic activity">
    <reaction evidence="7">
        <text>UDP-N-acetyl-alpha-D-muramoyl-L-alanyl-D-glutamate + meso-2,6-diaminopimelate + ATP = UDP-N-acetyl-alpha-D-muramoyl-L-alanyl-gamma-D-glutamyl-meso-2,6-diaminopimelate + ADP + phosphate + H(+)</text>
        <dbReference type="Rhea" id="RHEA:23676"/>
        <dbReference type="ChEBI" id="CHEBI:15378"/>
        <dbReference type="ChEBI" id="CHEBI:30616"/>
        <dbReference type="ChEBI" id="CHEBI:43474"/>
        <dbReference type="ChEBI" id="CHEBI:57791"/>
        <dbReference type="ChEBI" id="CHEBI:83900"/>
        <dbReference type="ChEBI" id="CHEBI:83905"/>
        <dbReference type="ChEBI" id="CHEBI:456216"/>
        <dbReference type="EC" id="6.3.2.13"/>
    </reaction>
</comment>
<dbReference type="InterPro" id="IPR035911">
    <property type="entry name" value="MurE/MurF_N"/>
</dbReference>
<dbReference type="NCBIfam" id="TIGR01085">
    <property type="entry name" value="murE"/>
    <property type="match status" value="1"/>
</dbReference>
<evidence type="ECO:0000256" key="5">
    <source>
        <dbReference type="ARBA" id="ARBA00023306"/>
    </source>
</evidence>
<feature type="binding site" evidence="7">
    <location>
        <position position="209"/>
    </location>
    <ligand>
        <name>UDP-N-acetyl-alpha-D-muramoyl-L-alanyl-D-glutamate</name>
        <dbReference type="ChEBI" id="CHEBI:83900"/>
    </ligand>
</feature>
<dbReference type="InterPro" id="IPR004101">
    <property type="entry name" value="Mur_ligase_C"/>
</dbReference>
<feature type="binding site" evidence="7">
    <location>
        <position position="217"/>
    </location>
    <ligand>
        <name>UDP-N-acetyl-alpha-D-muramoyl-L-alanyl-D-glutamate</name>
        <dbReference type="ChEBI" id="CHEBI:83900"/>
    </ligand>
</feature>
<dbReference type="Proteomes" id="UP000265964">
    <property type="component" value="Unassembled WGS sequence"/>
</dbReference>
<dbReference type="Pfam" id="PF08245">
    <property type="entry name" value="Mur_ligase_M"/>
    <property type="match status" value="1"/>
</dbReference>
<feature type="binding site" evidence="7">
    <location>
        <position position="181"/>
    </location>
    <ligand>
        <name>UDP-N-acetyl-alpha-D-muramoyl-L-alanyl-D-glutamate</name>
        <dbReference type="ChEBI" id="CHEBI:83900"/>
    </ligand>
</feature>
<dbReference type="EC" id="6.3.2.13" evidence="7"/>
<feature type="modified residue" description="N6-carboxylysine" evidence="7">
    <location>
        <position position="249"/>
    </location>
</feature>
<keyword evidence="3 7" id="KW-0133">Cell shape</keyword>
<evidence type="ECO:0000256" key="2">
    <source>
        <dbReference type="ARBA" id="ARBA00022618"/>
    </source>
</evidence>
<dbReference type="InterPro" id="IPR013221">
    <property type="entry name" value="Mur_ligase_cen"/>
</dbReference>
<evidence type="ECO:0000256" key="6">
    <source>
        <dbReference type="ARBA" id="ARBA00023316"/>
    </source>
</evidence>
<feature type="binding site" evidence="7">
    <location>
        <position position="583"/>
    </location>
    <ligand>
        <name>meso-2,6-diaminopimelate</name>
        <dbReference type="ChEBI" id="CHEBI:57791"/>
    </ligand>
</feature>
<organism evidence="12 13">
    <name type="scientific">Psittacicella gerlachiana</name>
    <dbReference type="NCBI Taxonomy" id="2028574"/>
    <lineage>
        <taxon>Bacteria</taxon>
        <taxon>Pseudomonadati</taxon>
        <taxon>Pseudomonadota</taxon>
        <taxon>Gammaproteobacteria</taxon>
        <taxon>Pasteurellales</taxon>
        <taxon>Psittacicellaceae</taxon>
        <taxon>Psittacicella</taxon>
    </lineage>
</organism>
<evidence type="ECO:0000256" key="3">
    <source>
        <dbReference type="ARBA" id="ARBA00022960"/>
    </source>
</evidence>
<protein>
    <recommendedName>
        <fullName evidence="7">UDP-N-acetylmuramoyl-L-alanyl-D-glutamate--2,6-diaminopimelate ligase</fullName>
        <ecNumber evidence="7">6.3.2.13</ecNumber>
    </recommendedName>
    <alternativeName>
        <fullName evidence="7">Meso-A2pm-adding enzyme</fullName>
    </alternativeName>
    <alternativeName>
        <fullName evidence="7">Meso-diaminopimelate-adding enzyme</fullName>
    </alternativeName>
    <alternativeName>
        <fullName evidence="7">UDP-MurNAc-L-Ala-D-Glu:meso-diaminopimelate ligase</fullName>
    </alternativeName>
    <alternativeName>
        <fullName evidence="7">UDP-MurNAc-tripeptide synthetase</fullName>
    </alternativeName>
    <alternativeName>
        <fullName evidence="7">UDP-N-acetylmuramyl-tripeptide synthetase</fullName>
    </alternativeName>
</protein>
<keyword evidence="4 7" id="KW-0573">Peptidoglycan synthesis</keyword>
<proteinExistence type="inferred from homology"/>
<dbReference type="GO" id="GO:0071555">
    <property type="term" value="P:cell wall organization"/>
    <property type="evidence" value="ECO:0007669"/>
    <property type="project" value="UniProtKB-KW"/>
</dbReference>
<keyword evidence="7" id="KW-0547">Nucleotide-binding</keyword>
<dbReference type="Pfam" id="PF02875">
    <property type="entry name" value="Mur_ligase_C"/>
    <property type="match status" value="1"/>
</dbReference>
<gene>
    <name evidence="7" type="primary">murE</name>
    <name evidence="12" type="ORF">CKF59_01305</name>
</gene>
<dbReference type="SUPFAM" id="SSF53244">
    <property type="entry name" value="MurD-like peptide ligases, peptide-binding domain"/>
    <property type="match status" value="1"/>
</dbReference>
<accession>A0A3A1YJV8</accession>
<keyword evidence="7" id="KW-0963">Cytoplasm</keyword>
<feature type="domain" description="Mur ligase N-terminal catalytic" evidence="9">
    <location>
        <begin position="29"/>
        <end position="115"/>
    </location>
</feature>
<dbReference type="PANTHER" id="PTHR23135:SF4">
    <property type="entry name" value="UDP-N-ACETYLMURAMOYL-L-ALANYL-D-GLUTAMATE--2,6-DIAMINOPIMELATE LIGASE MURE HOMOLOG, CHLOROPLASTIC"/>
    <property type="match status" value="1"/>
</dbReference>
<keyword evidence="7" id="KW-0436">Ligase</keyword>
<dbReference type="Gene3D" id="3.90.190.20">
    <property type="entry name" value="Mur ligase, C-terminal domain"/>
    <property type="match status" value="1"/>
</dbReference>
<dbReference type="OrthoDB" id="9800958at2"/>
<comment type="caution">
    <text evidence="12">The sequence shown here is derived from an EMBL/GenBank/DDBJ whole genome shotgun (WGS) entry which is preliminary data.</text>
</comment>
<dbReference type="Gene3D" id="3.40.1190.10">
    <property type="entry name" value="Mur-like, catalytic domain"/>
    <property type="match status" value="2"/>
</dbReference>
<evidence type="ECO:0000256" key="7">
    <source>
        <dbReference type="HAMAP-Rule" id="MF_00208"/>
    </source>
</evidence>
<dbReference type="InterPro" id="IPR036565">
    <property type="entry name" value="Mur-like_cat_sf"/>
</dbReference>
<comment type="function">
    <text evidence="7">Catalyzes the addition of meso-diaminopimelic acid to the nucleotide precursor UDP-N-acetylmuramoyl-L-alanyl-D-glutamate (UMAG) in the biosynthesis of bacterial cell-wall peptidoglycan.</text>
</comment>
<comment type="caution">
    <text evidence="7">Lacks conserved residue(s) required for the propagation of feature annotation.</text>
</comment>
<dbReference type="GO" id="GO:0009252">
    <property type="term" value="P:peptidoglycan biosynthetic process"/>
    <property type="evidence" value="ECO:0007669"/>
    <property type="project" value="UniProtKB-UniRule"/>
</dbReference>
<keyword evidence="7" id="KW-0067">ATP-binding</keyword>
<dbReference type="RefSeq" id="WP_119534181.1">
    <property type="nucleotide sequence ID" value="NZ_NRJF01000031.1"/>
</dbReference>
<dbReference type="GO" id="GO:0000287">
    <property type="term" value="F:magnesium ion binding"/>
    <property type="evidence" value="ECO:0007669"/>
    <property type="project" value="UniProtKB-UniRule"/>
</dbReference>